<keyword evidence="6" id="KW-0679">Respiratory chain</keyword>
<dbReference type="GO" id="GO:0008137">
    <property type="term" value="F:NADH dehydrogenase (ubiquinone) activity"/>
    <property type="evidence" value="ECO:0007669"/>
    <property type="project" value="UniProtKB-EC"/>
</dbReference>
<gene>
    <name evidence="17" type="primary">ND6</name>
</gene>
<evidence type="ECO:0000256" key="11">
    <source>
        <dbReference type="ARBA" id="ARBA00023027"/>
    </source>
</evidence>
<evidence type="ECO:0000256" key="10">
    <source>
        <dbReference type="ARBA" id="ARBA00022989"/>
    </source>
</evidence>
<dbReference type="PANTHER" id="PTHR11435">
    <property type="entry name" value="NADH UBIQUINONE OXIDOREDUCTASE SUBUNIT ND6"/>
    <property type="match status" value="1"/>
</dbReference>
<comment type="subcellular location">
    <subcellularLocation>
        <location evidence="1">Mitochondrion membrane</location>
        <topology evidence="1">Multi-pass membrane protein</topology>
    </subcellularLocation>
</comment>
<evidence type="ECO:0000256" key="2">
    <source>
        <dbReference type="ARBA" id="ARBA00005698"/>
    </source>
</evidence>
<organism evidence="17">
    <name type="scientific">Diadromus collaris</name>
    <dbReference type="NCBI Taxonomy" id="7421"/>
    <lineage>
        <taxon>Eukaryota</taxon>
        <taxon>Metazoa</taxon>
        <taxon>Ecdysozoa</taxon>
        <taxon>Arthropoda</taxon>
        <taxon>Hexapoda</taxon>
        <taxon>Insecta</taxon>
        <taxon>Pterygota</taxon>
        <taxon>Neoptera</taxon>
        <taxon>Endopterygota</taxon>
        <taxon>Hymenoptera</taxon>
        <taxon>Apocrita</taxon>
        <taxon>Ichneumonoidea</taxon>
        <taxon>Ichneumonidae</taxon>
        <taxon>Ichneumoninae</taxon>
        <taxon>Diadromus</taxon>
    </lineage>
</organism>
<name>U5HTE6_9HYME</name>
<comment type="similarity">
    <text evidence="2">Belongs to the complex I subunit 6 family.</text>
</comment>
<feature type="transmembrane region" description="Helical" evidence="16">
    <location>
        <begin position="65"/>
        <end position="84"/>
    </location>
</feature>
<accession>U5HTE6</accession>
<keyword evidence="12 17" id="KW-0496">Mitochondrion</keyword>
<evidence type="ECO:0000256" key="8">
    <source>
        <dbReference type="ARBA" id="ARBA00022967"/>
    </source>
</evidence>
<protein>
    <recommendedName>
        <fullName evidence="4">NADH-ubiquinone oxidoreductase chain 6</fullName>
        <ecNumber evidence="3">7.1.1.2</ecNumber>
    </recommendedName>
    <alternativeName>
        <fullName evidence="14">NADH dehydrogenase subunit 6</fullName>
    </alternativeName>
</protein>
<feature type="transmembrane region" description="Helical" evidence="16">
    <location>
        <begin position="6"/>
        <end position="26"/>
    </location>
</feature>
<dbReference type="InterPro" id="IPR050269">
    <property type="entry name" value="ComplexI_Subunit6"/>
</dbReference>
<evidence type="ECO:0000256" key="5">
    <source>
        <dbReference type="ARBA" id="ARBA00022448"/>
    </source>
</evidence>
<dbReference type="EMBL" id="JX131613">
    <property type="protein sequence ID" value="AFN27602.1"/>
    <property type="molecule type" value="Genomic_DNA"/>
</dbReference>
<dbReference type="PANTHER" id="PTHR11435:SF1">
    <property type="entry name" value="NADH-UBIQUINONE OXIDOREDUCTASE CHAIN 6"/>
    <property type="match status" value="1"/>
</dbReference>
<evidence type="ECO:0000256" key="4">
    <source>
        <dbReference type="ARBA" id="ARBA00021095"/>
    </source>
</evidence>
<evidence type="ECO:0000256" key="12">
    <source>
        <dbReference type="ARBA" id="ARBA00023128"/>
    </source>
</evidence>
<keyword evidence="13 16" id="KW-0472">Membrane</keyword>
<evidence type="ECO:0000256" key="7">
    <source>
        <dbReference type="ARBA" id="ARBA00022692"/>
    </source>
</evidence>
<evidence type="ECO:0000256" key="1">
    <source>
        <dbReference type="ARBA" id="ARBA00004225"/>
    </source>
</evidence>
<evidence type="ECO:0000313" key="17">
    <source>
        <dbReference type="EMBL" id="AFN27602.1"/>
    </source>
</evidence>
<proteinExistence type="inferred from homology"/>
<evidence type="ECO:0000256" key="15">
    <source>
        <dbReference type="ARBA" id="ARBA00049551"/>
    </source>
</evidence>
<evidence type="ECO:0000256" key="9">
    <source>
        <dbReference type="ARBA" id="ARBA00022982"/>
    </source>
</evidence>
<dbReference type="EC" id="7.1.1.2" evidence="3"/>
<evidence type="ECO:0000256" key="3">
    <source>
        <dbReference type="ARBA" id="ARBA00012944"/>
    </source>
</evidence>
<geneLocation type="mitochondrion" evidence="17"/>
<evidence type="ECO:0000256" key="14">
    <source>
        <dbReference type="ARBA" id="ARBA00031019"/>
    </source>
</evidence>
<keyword evidence="5" id="KW-0813">Transport</keyword>
<keyword evidence="9" id="KW-0249">Electron transport</keyword>
<feature type="transmembrane region" description="Helical" evidence="16">
    <location>
        <begin position="105"/>
        <end position="128"/>
    </location>
</feature>
<keyword evidence="8" id="KW-1278">Translocase</keyword>
<evidence type="ECO:0000256" key="13">
    <source>
        <dbReference type="ARBA" id="ARBA00023136"/>
    </source>
</evidence>
<keyword evidence="11" id="KW-0520">NAD</keyword>
<feature type="transmembrane region" description="Helical" evidence="16">
    <location>
        <begin position="38"/>
        <end position="59"/>
    </location>
</feature>
<keyword evidence="10 16" id="KW-1133">Transmembrane helix</keyword>
<sequence>MFWMNKFTNLILLLPMIFNLLMMLIMMLPSKLNNFHPIMLLLILIILTIMISLKINFMFKSWIPLILFLIMIGGLMIIFMYITSLSNNELFNFNLKLLLINMMKIMPIMFLMIYLTFLFKVTIMNFNFESFNLNNFMLMKNQMNMNIMYKEMNNKSSYFIMLYLYFSMICIMNICYKLKAPLRQILF</sequence>
<dbReference type="AlphaFoldDB" id="U5HTE6"/>
<comment type="catalytic activity">
    <reaction evidence="15">
        <text>a ubiquinone + NADH + 5 H(+)(in) = a ubiquinol + NAD(+) + 4 H(+)(out)</text>
        <dbReference type="Rhea" id="RHEA:29091"/>
        <dbReference type="Rhea" id="RHEA-COMP:9565"/>
        <dbReference type="Rhea" id="RHEA-COMP:9566"/>
        <dbReference type="ChEBI" id="CHEBI:15378"/>
        <dbReference type="ChEBI" id="CHEBI:16389"/>
        <dbReference type="ChEBI" id="CHEBI:17976"/>
        <dbReference type="ChEBI" id="CHEBI:57540"/>
        <dbReference type="ChEBI" id="CHEBI:57945"/>
        <dbReference type="EC" id="7.1.1.2"/>
    </reaction>
</comment>
<feature type="transmembrane region" description="Helical" evidence="16">
    <location>
        <begin position="158"/>
        <end position="176"/>
    </location>
</feature>
<dbReference type="GO" id="GO:0031966">
    <property type="term" value="C:mitochondrial membrane"/>
    <property type="evidence" value="ECO:0007669"/>
    <property type="project" value="UniProtKB-SubCell"/>
</dbReference>
<evidence type="ECO:0000256" key="16">
    <source>
        <dbReference type="SAM" id="Phobius"/>
    </source>
</evidence>
<evidence type="ECO:0000256" key="6">
    <source>
        <dbReference type="ARBA" id="ARBA00022660"/>
    </source>
</evidence>
<reference evidence="17" key="1">
    <citation type="journal article" date="2013" name="Mitochondrial DNA">
        <title>The mitochondrial genome of Diadromus collaris (Hymenoptera: Ichneumonidae).</title>
        <authorList>
            <person name="Li Q."/>
            <person name="Wei S.J."/>
            <person name="Shi M."/>
            <person name="Chen X.X."/>
        </authorList>
    </citation>
    <scope>NUCLEOTIDE SEQUENCE</scope>
</reference>
<keyword evidence="7 16" id="KW-0812">Transmembrane</keyword>